<name>A0ABP7N0G1_9GAMM</name>
<keyword evidence="4 8" id="KW-0597">Phosphoprotein</keyword>
<dbReference type="InterPro" id="IPR001789">
    <property type="entry name" value="Sig_transdc_resp-reg_receiver"/>
</dbReference>
<organism evidence="14 15">
    <name type="scientific">Litoribacillus peritrichatus</name>
    <dbReference type="NCBI Taxonomy" id="718191"/>
    <lineage>
        <taxon>Bacteria</taxon>
        <taxon>Pseudomonadati</taxon>
        <taxon>Pseudomonadota</taxon>
        <taxon>Gammaproteobacteria</taxon>
        <taxon>Oceanospirillales</taxon>
        <taxon>Oceanospirillaceae</taxon>
        <taxon>Litoribacillus</taxon>
    </lineage>
</organism>
<feature type="domain" description="Histidine kinase" evidence="11">
    <location>
        <begin position="397"/>
        <end position="620"/>
    </location>
</feature>
<dbReference type="PANTHER" id="PTHR45339">
    <property type="entry name" value="HYBRID SIGNAL TRANSDUCTION HISTIDINE KINASE J"/>
    <property type="match status" value="1"/>
</dbReference>
<keyword evidence="10" id="KW-1133">Transmembrane helix</keyword>
<dbReference type="Gene3D" id="1.10.287.130">
    <property type="match status" value="1"/>
</dbReference>
<protein>
    <recommendedName>
        <fullName evidence="3">histidine kinase</fullName>
        <ecNumber evidence="3">2.7.13.3</ecNumber>
    </recommendedName>
</protein>
<keyword evidence="5" id="KW-0808">Transferase</keyword>
<sequence length="767" mass="86076">MPLRVKLALILMPLVVLPLILLGKISLDHLQEQIHQVRETQINSVISEASTLINQLEREVEYKIDFFIHDTHFQSYVASLDFKKKHQTSAVLDARFKRAAETFPSLSYLAVFNHRGEPIAISDPSQVNELHRDVLIEQLADKDGIQSMNFFDPDSGRYFILKAQKVTQPATGEALFVMFGVRLDEVSQILKEVAVTSQSHVMLCSSSGEVILNANHQMHAHPEIDCLNAIKNKSVLKTVDDVNHQIKVSQLRRDLWLAVSVDDEEIAILGQQHGILLLVVAGLVLVASYVLIYLIMDYFIVRPIRALSQVSEHVGQGEWHVNLQYEGKDEIATLYQSFHTMVANIHAAYREVEDNKKNLETKVSERTRSLQESAWQLEQAKKQAEIASRAKSDFLANMSHEIRTPLNGMLGMAQILEDTQLTSEQANYVNQINDSGQGLLSLINDILDLSKIEAGKMALHLESTNLEVVIQHVVNLLRGSAMEKNIKLNYQIDAAMPEFVEADSLRIRQVLMNLIGNAIKFTESGQVSVIVECLEVDRSLEITKFKIKVVDTGVGISPQQLTSIFDAFSQADTSTTRQFGGTGLGLSITKRLVDMMRGTVHVDSVLGEGSSFELLFIWPIAQPANMTPSKIYTRHLQSIKGQILLVEDNPVNSKVAETMLLKWGHKVDIASDGAEALEKLKNQQYDAVLMDVQMPKMNGYEVTKQFRLFEQINNLKETPVIAITANALKYDQERCEMAGMNDFIAKPVKKDELSNKLQQWLNESAIA</sequence>
<evidence type="ECO:0000313" key="14">
    <source>
        <dbReference type="EMBL" id="GAA3932763.1"/>
    </source>
</evidence>
<evidence type="ECO:0000256" key="10">
    <source>
        <dbReference type="SAM" id="Phobius"/>
    </source>
</evidence>
<dbReference type="CDD" id="cd00082">
    <property type="entry name" value="HisKA"/>
    <property type="match status" value="1"/>
</dbReference>
<dbReference type="Gene3D" id="3.40.50.2300">
    <property type="match status" value="1"/>
</dbReference>
<feature type="transmembrane region" description="Helical" evidence="10">
    <location>
        <begin position="275"/>
        <end position="295"/>
    </location>
</feature>
<dbReference type="CDD" id="cd06225">
    <property type="entry name" value="HAMP"/>
    <property type="match status" value="1"/>
</dbReference>
<keyword evidence="10" id="KW-0472">Membrane</keyword>
<dbReference type="CDD" id="cd16922">
    <property type="entry name" value="HATPase_EvgS-ArcB-TorS-like"/>
    <property type="match status" value="1"/>
</dbReference>
<dbReference type="InterPro" id="IPR005467">
    <property type="entry name" value="His_kinase_dom"/>
</dbReference>
<dbReference type="PROSITE" id="PS50109">
    <property type="entry name" value="HIS_KIN"/>
    <property type="match status" value="1"/>
</dbReference>
<feature type="domain" description="Response regulatory" evidence="12">
    <location>
        <begin position="642"/>
        <end position="761"/>
    </location>
</feature>
<dbReference type="EMBL" id="BAABBN010000007">
    <property type="protein sequence ID" value="GAA3932763.1"/>
    <property type="molecule type" value="Genomic_DNA"/>
</dbReference>
<dbReference type="InterPro" id="IPR003660">
    <property type="entry name" value="HAMP_dom"/>
</dbReference>
<dbReference type="EC" id="2.7.13.3" evidence="3"/>
<dbReference type="PANTHER" id="PTHR45339:SF1">
    <property type="entry name" value="HYBRID SIGNAL TRANSDUCTION HISTIDINE KINASE J"/>
    <property type="match status" value="1"/>
</dbReference>
<keyword evidence="15" id="KW-1185">Reference proteome</keyword>
<dbReference type="SUPFAM" id="SSF55874">
    <property type="entry name" value="ATPase domain of HSP90 chaperone/DNA topoisomerase II/histidine kinase"/>
    <property type="match status" value="1"/>
</dbReference>
<dbReference type="SUPFAM" id="SSF52172">
    <property type="entry name" value="CheY-like"/>
    <property type="match status" value="1"/>
</dbReference>
<evidence type="ECO:0000256" key="4">
    <source>
        <dbReference type="ARBA" id="ARBA00022553"/>
    </source>
</evidence>
<dbReference type="SUPFAM" id="SSF47384">
    <property type="entry name" value="Homodimeric domain of signal transducing histidine kinase"/>
    <property type="match status" value="1"/>
</dbReference>
<evidence type="ECO:0000313" key="15">
    <source>
        <dbReference type="Proteomes" id="UP001501565"/>
    </source>
</evidence>
<feature type="domain" description="HAMP" evidence="13">
    <location>
        <begin position="298"/>
        <end position="350"/>
    </location>
</feature>
<dbReference type="SUPFAM" id="SSF158472">
    <property type="entry name" value="HAMP domain-like"/>
    <property type="match status" value="1"/>
</dbReference>
<dbReference type="PROSITE" id="PS50110">
    <property type="entry name" value="RESPONSE_REGULATORY"/>
    <property type="match status" value="1"/>
</dbReference>
<dbReference type="InterPro" id="IPR003594">
    <property type="entry name" value="HATPase_dom"/>
</dbReference>
<comment type="caution">
    <text evidence="14">The sequence shown here is derived from an EMBL/GenBank/DDBJ whole genome shotgun (WGS) entry which is preliminary data.</text>
</comment>
<evidence type="ECO:0000256" key="1">
    <source>
        <dbReference type="ARBA" id="ARBA00000085"/>
    </source>
</evidence>
<dbReference type="PROSITE" id="PS50885">
    <property type="entry name" value="HAMP"/>
    <property type="match status" value="1"/>
</dbReference>
<dbReference type="Pfam" id="PF02518">
    <property type="entry name" value="HATPase_c"/>
    <property type="match status" value="1"/>
</dbReference>
<evidence type="ECO:0000256" key="8">
    <source>
        <dbReference type="PROSITE-ProRule" id="PRU00169"/>
    </source>
</evidence>
<evidence type="ECO:0000259" key="11">
    <source>
        <dbReference type="PROSITE" id="PS50109"/>
    </source>
</evidence>
<dbReference type="Proteomes" id="UP001501565">
    <property type="component" value="Unassembled WGS sequence"/>
</dbReference>
<evidence type="ECO:0000256" key="3">
    <source>
        <dbReference type="ARBA" id="ARBA00012438"/>
    </source>
</evidence>
<gene>
    <name evidence="14" type="ORF">GCM10022277_32030</name>
</gene>
<feature type="coiled-coil region" evidence="9">
    <location>
        <begin position="342"/>
        <end position="369"/>
    </location>
</feature>
<comment type="subcellular location">
    <subcellularLocation>
        <location evidence="2">Membrane</location>
    </subcellularLocation>
</comment>
<dbReference type="InterPro" id="IPR004358">
    <property type="entry name" value="Sig_transdc_His_kin-like_C"/>
</dbReference>
<dbReference type="Gene3D" id="6.10.340.10">
    <property type="match status" value="1"/>
</dbReference>
<dbReference type="SMART" id="SM00304">
    <property type="entry name" value="HAMP"/>
    <property type="match status" value="1"/>
</dbReference>
<dbReference type="Pfam" id="PF00072">
    <property type="entry name" value="Response_reg"/>
    <property type="match status" value="1"/>
</dbReference>
<reference evidence="15" key="1">
    <citation type="journal article" date="2019" name="Int. J. Syst. Evol. Microbiol.">
        <title>The Global Catalogue of Microorganisms (GCM) 10K type strain sequencing project: providing services to taxonomists for standard genome sequencing and annotation.</title>
        <authorList>
            <consortium name="The Broad Institute Genomics Platform"/>
            <consortium name="The Broad Institute Genome Sequencing Center for Infectious Disease"/>
            <person name="Wu L."/>
            <person name="Ma J."/>
        </authorList>
    </citation>
    <scope>NUCLEOTIDE SEQUENCE [LARGE SCALE GENOMIC DNA]</scope>
    <source>
        <strain evidence="15">JCM 17551</strain>
    </source>
</reference>
<evidence type="ECO:0000256" key="7">
    <source>
        <dbReference type="ARBA" id="ARBA00023012"/>
    </source>
</evidence>
<dbReference type="InterPro" id="IPR011006">
    <property type="entry name" value="CheY-like_superfamily"/>
</dbReference>
<dbReference type="SMART" id="SM00448">
    <property type="entry name" value="REC"/>
    <property type="match status" value="1"/>
</dbReference>
<accession>A0ABP7N0G1</accession>
<evidence type="ECO:0000256" key="5">
    <source>
        <dbReference type="ARBA" id="ARBA00022679"/>
    </source>
</evidence>
<comment type="catalytic activity">
    <reaction evidence="1">
        <text>ATP + protein L-histidine = ADP + protein N-phospho-L-histidine.</text>
        <dbReference type="EC" id="2.7.13.3"/>
    </reaction>
</comment>
<dbReference type="Gene3D" id="3.30.565.10">
    <property type="entry name" value="Histidine kinase-like ATPase, C-terminal domain"/>
    <property type="match status" value="1"/>
</dbReference>
<evidence type="ECO:0000256" key="6">
    <source>
        <dbReference type="ARBA" id="ARBA00022777"/>
    </source>
</evidence>
<evidence type="ECO:0000259" key="12">
    <source>
        <dbReference type="PROSITE" id="PS50110"/>
    </source>
</evidence>
<dbReference type="InterPro" id="IPR036097">
    <property type="entry name" value="HisK_dim/P_sf"/>
</dbReference>
<proteinExistence type="predicted"/>
<evidence type="ECO:0000259" key="13">
    <source>
        <dbReference type="PROSITE" id="PS50885"/>
    </source>
</evidence>
<dbReference type="SMART" id="SM00388">
    <property type="entry name" value="HisKA"/>
    <property type="match status" value="1"/>
</dbReference>
<evidence type="ECO:0000256" key="9">
    <source>
        <dbReference type="SAM" id="Coils"/>
    </source>
</evidence>
<keyword evidence="9" id="KW-0175">Coiled coil</keyword>
<dbReference type="Pfam" id="PF00672">
    <property type="entry name" value="HAMP"/>
    <property type="match status" value="1"/>
</dbReference>
<keyword evidence="7" id="KW-0902">Two-component regulatory system</keyword>
<keyword evidence="10" id="KW-0812">Transmembrane</keyword>
<dbReference type="InterPro" id="IPR036890">
    <property type="entry name" value="HATPase_C_sf"/>
</dbReference>
<feature type="modified residue" description="4-aspartylphosphate" evidence="8">
    <location>
        <position position="691"/>
    </location>
</feature>
<dbReference type="RefSeq" id="WP_344799575.1">
    <property type="nucleotide sequence ID" value="NZ_BAABBN010000007.1"/>
</dbReference>
<dbReference type="CDD" id="cd17546">
    <property type="entry name" value="REC_hyHK_CKI1_RcsC-like"/>
    <property type="match status" value="1"/>
</dbReference>
<keyword evidence="6" id="KW-0418">Kinase</keyword>
<dbReference type="PRINTS" id="PR00344">
    <property type="entry name" value="BCTRLSENSOR"/>
</dbReference>
<evidence type="ECO:0000256" key="2">
    <source>
        <dbReference type="ARBA" id="ARBA00004370"/>
    </source>
</evidence>
<dbReference type="SMART" id="SM00387">
    <property type="entry name" value="HATPase_c"/>
    <property type="match status" value="1"/>
</dbReference>
<dbReference type="Pfam" id="PF00512">
    <property type="entry name" value="HisKA"/>
    <property type="match status" value="1"/>
</dbReference>
<dbReference type="InterPro" id="IPR003661">
    <property type="entry name" value="HisK_dim/P_dom"/>
</dbReference>